<dbReference type="Pfam" id="PF12900">
    <property type="entry name" value="Pyridox_ox_2"/>
    <property type="match status" value="1"/>
</dbReference>
<keyword evidence="2" id="KW-1185">Reference proteome</keyword>
<evidence type="ECO:0000313" key="1">
    <source>
        <dbReference type="EMBL" id="RXK49001.1"/>
    </source>
</evidence>
<name>A0A498L0Z2_9EURY</name>
<dbReference type="Proteomes" id="UP000289691">
    <property type="component" value="Unassembled WGS sequence"/>
</dbReference>
<comment type="caution">
    <text evidence="1">The sequence shown here is derived from an EMBL/GenBank/DDBJ whole genome shotgun (WGS) entry which is preliminary data.</text>
</comment>
<proteinExistence type="predicted"/>
<reference evidence="1 2" key="1">
    <citation type="submission" date="2019-01" db="EMBL/GenBank/DDBJ databases">
        <title>Halorientalis sp. F13-25 a new haloarchaeum isolated from hypersaline water.</title>
        <authorList>
            <person name="Ana D.-V."/>
            <person name="Cristina S.-P."/>
            <person name="Antonio V."/>
        </authorList>
    </citation>
    <scope>NUCLEOTIDE SEQUENCE [LARGE SCALE GENOMIC DNA]</scope>
    <source>
        <strain evidence="1 2">F13-25</strain>
    </source>
</reference>
<organism evidence="1 2">
    <name type="scientific">Halorientalis pallida</name>
    <dbReference type="NCBI Taxonomy" id="2479928"/>
    <lineage>
        <taxon>Archaea</taxon>
        <taxon>Methanobacteriati</taxon>
        <taxon>Methanobacteriota</taxon>
        <taxon>Stenosarchaea group</taxon>
        <taxon>Halobacteria</taxon>
        <taxon>Halobacteriales</taxon>
        <taxon>Haloarculaceae</taxon>
        <taxon>Halorientalis</taxon>
    </lineage>
</organism>
<dbReference type="OrthoDB" id="953at2157"/>
<dbReference type="AlphaFoldDB" id="A0A498L0Z2"/>
<protein>
    <submittedName>
        <fullName evidence="1">Pyridoxamine 5'-phosphate oxidase family protein</fullName>
    </submittedName>
</protein>
<gene>
    <name evidence="1" type="ORF">EAF64_08695</name>
</gene>
<dbReference type="Gene3D" id="2.30.110.10">
    <property type="entry name" value="Electron Transport, Fmn-binding Protein, Chain A"/>
    <property type="match status" value="1"/>
</dbReference>
<dbReference type="EMBL" id="RDFA01000003">
    <property type="protein sequence ID" value="RXK49001.1"/>
    <property type="molecule type" value="Genomic_DNA"/>
</dbReference>
<evidence type="ECO:0000313" key="2">
    <source>
        <dbReference type="Proteomes" id="UP000289691"/>
    </source>
</evidence>
<dbReference type="InterPro" id="IPR012349">
    <property type="entry name" value="Split_barrel_FMN-bd"/>
</dbReference>
<accession>A0A498L0Z2</accession>
<dbReference type="SUPFAM" id="SSF50475">
    <property type="entry name" value="FMN-binding split barrel"/>
    <property type="match status" value="1"/>
</dbReference>
<dbReference type="InterPro" id="IPR024747">
    <property type="entry name" value="Pyridox_Oxase-rel"/>
</dbReference>
<sequence>MQGLRWTSLTDGEIETFLGRGGVGALSFATGSDRPPVLRPVSYGYNAATGNLFFKLSVPSGAEKRAVLDNPVAFTTFGRVDGRWWSVVATGSLEVLDELPYDASAVHELWDVRIPAVDIFDRPRDEVAFRTVRLVPDRVSGRREVPSE</sequence>
<dbReference type="RefSeq" id="WP_129068598.1">
    <property type="nucleotide sequence ID" value="NZ_RDFA01000003.1"/>
</dbReference>